<dbReference type="PRINTS" id="PR00464">
    <property type="entry name" value="EP450II"/>
</dbReference>
<dbReference type="PRINTS" id="PR01239">
    <property type="entry name" value="EP450IICYP52"/>
</dbReference>
<evidence type="ECO:0000313" key="16">
    <source>
        <dbReference type="Proteomes" id="UP000562929"/>
    </source>
</evidence>
<keyword evidence="9 12" id="KW-0408">Iron</keyword>
<keyword evidence="5" id="KW-0812">Transmembrane</keyword>
<keyword evidence="4 12" id="KW-0349">Heme</keyword>
<dbReference type="GO" id="GO:0016020">
    <property type="term" value="C:membrane"/>
    <property type="evidence" value="ECO:0007669"/>
    <property type="project" value="UniProtKB-SubCell"/>
</dbReference>
<keyword evidence="7" id="KW-1133">Transmembrane helix</keyword>
<feature type="signal peptide" evidence="14">
    <location>
        <begin position="1"/>
        <end position="17"/>
    </location>
</feature>
<evidence type="ECO:0000256" key="11">
    <source>
        <dbReference type="ARBA" id="ARBA00023136"/>
    </source>
</evidence>
<accession>A0A8H4Q0E5</accession>
<dbReference type="GO" id="GO:0005506">
    <property type="term" value="F:iron ion binding"/>
    <property type="evidence" value="ECO:0007669"/>
    <property type="project" value="InterPro"/>
</dbReference>
<dbReference type="CDD" id="cd11063">
    <property type="entry name" value="CYP52"/>
    <property type="match status" value="1"/>
</dbReference>
<dbReference type="InterPro" id="IPR017972">
    <property type="entry name" value="Cyt_P450_CS"/>
</dbReference>
<dbReference type="GO" id="GO:0016712">
    <property type="term" value="F:oxidoreductase activity, acting on paired donors, with incorporation or reduction of molecular oxygen, reduced flavin or flavoprotein as one donor, and incorporation of one atom of oxygen"/>
    <property type="evidence" value="ECO:0007669"/>
    <property type="project" value="InterPro"/>
</dbReference>
<dbReference type="GO" id="GO:0020037">
    <property type="term" value="F:heme binding"/>
    <property type="evidence" value="ECO:0007669"/>
    <property type="project" value="InterPro"/>
</dbReference>
<dbReference type="PANTHER" id="PTHR24287">
    <property type="entry name" value="P450, PUTATIVE (EUROFUNG)-RELATED"/>
    <property type="match status" value="1"/>
</dbReference>
<evidence type="ECO:0000256" key="13">
    <source>
        <dbReference type="RuleBase" id="RU000461"/>
    </source>
</evidence>
<protein>
    <submittedName>
        <fullName evidence="15">Cytochrome P450</fullName>
    </submittedName>
</protein>
<evidence type="ECO:0000256" key="2">
    <source>
        <dbReference type="ARBA" id="ARBA00004167"/>
    </source>
</evidence>
<dbReference type="OrthoDB" id="1470350at2759"/>
<proteinExistence type="inferred from homology"/>
<gene>
    <name evidence="15" type="ORF">GQ602_006962</name>
</gene>
<keyword evidence="16" id="KW-1185">Reference proteome</keyword>
<feature type="chain" id="PRO_5034637738" evidence="14">
    <location>
        <begin position="18"/>
        <end position="518"/>
    </location>
</feature>
<keyword evidence="14" id="KW-0732">Signal</keyword>
<keyword evidence="8 13" id="KW-0560">Oxidoreductase</keyword>
<dbReference type="InterPro" id="IPR036396">
    <property type="entry name" value="Cyt_P450_sf"/>
</dbReference>
<keyword evidence="11" id="KW-0472">Membrane</keyword>
<keyword evidence="10 13" id="KW-0503">Monooxygenase</keyword>
<sequence length="518" mass="58644">MQLSAFVAVAVAVSAVAYLCSRVADRLRCAAKARELGCQDPPKGIFWDWLGVHGMMRSIMAARKQRLPDFFFEWYAIASSRHGRPVRTVRVRAPFFREGIFTLDPQNLKTILAVKFKDFGLGVHRIENFRPLLGSGIFSSNGERWEHSRALLRPQFVRSQVSDLELEESHIQALISVLERSRRPDGWTAMVDLQPLFFRMTLDSATEFLFGESVNSQLGATENHARFARAFDKSQDSLSLGLRLGALHWLSRDAESRRNIAQVHSWVDRFVQLAIERGGSSEEKTAGTKYVFLHALAAVTQDPDELRSQLLNILLAARDTTASTLSWFLFTLADARNAGVFRRLRETIIQEFNTYSNPRDITFERMKSCQYLQWCIEEILRLYPAVSLNVRTALVDTVLPTGGGPNGESPIFVKKGADVSYSVHAMHRLPELWGEDAHLFRPERWRDRRPNWDYLPFNGGPRICIGQLFATTQIGFVLIRLLQRFDAIDGSMAGPVRHNLTLINSPGGGVKVKLHFAD</sequence>
<evidence type="ECO:0000256" key="7">
    <source>
        <dbReference type="ARBA" id="ARBA00022989"/>
    </source>
</evidence>
<comment type="subcellular location">
    <subcellularLocation>
        <location evidence="2">Membrane</location>
        <topology evidence="2">Single-pass membrane protein</topology>
    </subcellularLocation>
</comment>
<organism evidence="15 16">
    <name type="scientific">Ophiocordyceps camponoti-floridani</name>
    <dbReference type="NCBI Taxonomy" id="2030778"/>
    <lineage>
        <taxon>Eukaryota</taxon>
        <taxon>Fungi</taxon>
        <taxon>Dikarya</taxon>
        <taxon>Ascomycota</taxon>
        <taxon>Pezizomycotina</taxon>
        <taxon>Sordariomycetes</taxon>
        <taxon>Hypocreomycetidae</taxon>
        <taxon>Hypocreales</taxon>
        <taxon>Ophiocordycipitaceae</taxon>
        <taxon>Ophiocordyceps</taxon>
    </lineage>
</organism>
<reference evidence="15 16" key="1">
    <citation type="journal article" date="2020" name="G3 (Bethesda)">
        <title>Genetic Underpinnings of Host Manipulation by Ophiocordyceps as Revealed by Comparative Transcriptomics.</title>
        <authorList>
            <person name="Will I."/>
            <person name="Das B."/>
            <person name="Trinh T."/>
            <person name="Brachmann A."/>
            <person name="Ohm R.A."/>
            <person name="de Bekker C."/>
        </authorList>
    </citation>
    <scope>NUCLEOTIDE SEQUENCE [LARGE SCALE GENOMIC DNA]</scope>
    <source>
        <strain evidence="15 16">EC05</strain>
    </source>
</reference>
<comment type="caution">
    <text evidence="15">The sequence shown here is derived from an EMBL/GenBank/DDBJ whole genome shotgun (WGS) entry which is preliminary data.</text>
</comment>
<evidence type="ECO:0000256" key="8">
    <source>
        <dbReference type="ARBA" id="ARBA00023002"/>
    </source>
</evidence>
<keyword evidence="6 12" id="KW-0479">Metal-binding</keyword>
<dbReference type="Gene3D" id="1.10.630.10">
    <property type="entry name" value="Cytochrome P450"/>
    <property type="match status" value="1"/>
</dbReference>
<dbReference type="Pfam" id="PF00067">
    <property type="entry name" value="p450"/>
    <property type="match status" value="1"/>
</dbReference>
<dbReference type="InterPro" id="IPR001128">
    <property type="entry name" value="Cyt_P450"/>
</dbReference>
<dbReference type="AlphaFoldDB" id="A0A8H4Q0E5"/>
<dbReference type="Proteomes" id="UP000562929">
    <property type="component" value="Unassembled WGS sequence"/>
</dbReference>
<comment type="cofactor">
    <cofactor evidence="1 12">
        <name>heme</name>
        <dbReference type="ChEBI" id="CHEBI:30413"/>
    </cofactor>
</comment>
<dbReference type="PANTHER" id="PTHR24287:SF1">
    <property type="entry name" value="P450, PUTATIVE (EUROFUNG)-RELATED"/>
    <property type="match status" value="1"/>
</dbReference>
<evidence type="ECO:0000256" key="4">
    <source>
        <dbReference type="ARBA" id="ARBA00022617"/>
    </source>
</evidence>
<evidence type="ECO:0000256" key="1">
    <source>
        <dbReference type="ARBA" id="ARBA00001971"/>
    </source>
</evidence>
<dbReference type="SUPFAM" id="SSF48264">
    <property type="entry name" value="Cytochrome P450"/>
    <property type="match status" value="1"/>
</dbReference>
<dbReference type="EMBL" id="JAACLJ010000009">
    <property type="protein sequence ID" value="KAF4580825.1"/>
    <property type="molecule type" value="Genomic_DNA"/>
</dbReference>
<evidence type="ECO:0000256" key="5">
    <source>
        <dbReference type="ARBA" id="ARBA00022692"/>
    </source>
</evidence>
<name>A0A8H4Q0E5_9HYPO</name>
<evidence type="ECO:0000313" key="15">
    <source>
        <dbReference type="EMBL" id="KAF4580825.1"/>
    </source>
</evidence>
<dbReference type="InterPro" id="IPR002974">
    <property type="entry name" value="Cyt_P450_E_CYP52_ascomycetes"/>
</dbReference>
<evidence type="ECO:0000256" key="3">
    <source>
        <dbReference type="ARBA" id="ARBA00010617"/>
    </source>
</evidence>
<dbReference type="InterPro" id="IPR047146">
    <property type="entry name" value="Cyt_P450_E_CYP52_fungi"/>
</dbReference>
<evidence type="ECO:0000256" key="9">
    <source>
        <dbReference type="ARBA" id="ARBA00023004"/>
    </source>
</evidence>
<evidence type="ECO:0000256" key="14">
    <source>
        <dbReference type="SAM" id="SignalP"/>
    </source>
</evidence>
<dbReference type="PROSITE" id="PS00086">
    <property type="entry name" value="CYTOCHROME_P450"/>
    <property type="match status" value="1"/>
</dbReference>
<feature type="binding site" description="axial binding residue" evidence="12">
    <location>
        <position position="464"/>
    </location>
    <ligand>
        <name>heme</name>
        <dbReference type="ChEBI" id="CHEBI:30413"/>
    </ligand>
    <ligandPart>
        <name>Fe</name>
        <dbReference type="ChEBI" id="CHEBI:18248"/>
    </ligandPart>
</feature>
<evidence type="ECO:0000256" key="12">
    <source>
        <dbReference type="PIRSR" id="PIRSR602402-1"/>
    </source>
</evidence>
<dbReference type="InterPro" id="IPR002402">
    <property type="entry name" value="Cyt_P450_E_grp-II"/>
</dbReference>
<dbReference type="PRINTS" id="PR00385">
    <property type="entry name" value="P450"/>
</dbReference>
<comment type="similarity">
    <text evidence="3 13">Belongs to the cytochrome P450 family.</text>
</comment>
<evidence type="ECO:0000256" key="6">
    <source>
        <dbReference type="ARBA" id="ARBA00022723"/>
    </source>
</evidence>
<evidence type="ECO:0000256" key="10">
    <source>
        <dbReference type="ARBA" id="ARBA00023033"/>
    </source>
</evidence>